<dbReference type="Proteomes" id="UP001500603">
    <property type="component" value="Unassembled WGS sequence"/>
</dbReference>
<dbReference type="InterPro" id="IPR023606">
    <property type="entry name" value="CoA-Trfase_III_dom_1_sf"/>
</dbReference>
<comment type="caution">
    <text evidence="1">The sequence shown here is derived from an EMBL/GenBank/DDBJ whole genome shotgun (WGS) entry which is preliminary data.</text>
</comment>
<evidence type="ECO:0000313" key="1">
    <source>
        <dbReference type="EMBL" id="GAA5061099.1"/>
    </source>
</evidence>
<reference evidence="2" key="1">
    <citation type="journal article" date="2019" name="Int. J. Syst. Evol. Microbiol.">
        <title>The Global Catalogue of Microorganisms (GCM) 10K type strain sequencing project: providing services to taxonomists for standard genome sequencing and annotation.</title>
        <authorList>
            <consortium name="The Broad Institute Genomics Platform"/>
            <consortium name="The Broad Institute Genome Sequencing Center for Infectious Disease"/>
            <person name="Wu L."/>
            <person name="Ma J."/>
        </authorList>
    </citation>
    <scope>NUCLEOTIDE SEQUENCE [LARGE SCALE GENOMIC DNA]</scope>
    <source>
        <strain evidence="2">JCM 18298</strain>
    </source>
</reference>
<dbReference type="InterPro" id="IPR003673">
    <property type="entry name" value="CoA-Trfase_fam_III"/>
</dbReference>
<dbReference type="InterPro" id="IPR044855">
    <property type="entry name" value="CoA-Trfase_III_dom3_sf"/>
</dbReference>
<dbReference type="InterPro" id="IPR050509">
    <property type="entry name" value="CoA-transferase_III"/>
</dbReference>
<evidence type="ECO:0000313" key="2">
    <source>
        <dbReference type="Proteomes" id="UP001500603"/>
    </source>
</evidence>
<proteinExistence type="predicted"/>
<protein>
    <submittedName>
        <fullName evidence="1">CaiB/BaiF CoA-transferase family protein</fullName>
    </submittedName>
</protein>
<dbReference type="PANTHER" id="PTHR48228:SF5">
    <property type="entry name" value="ALPHA-METHYLACYL-COA RACEMASE"/>
    <property type="match status" value="1"/>
</dbReference>
<organism evidence="1 2">
    <name type="scientific">Nocardia callitridis</name>
    <dbReference type="NCBI Taxonomy" id="648753"/>
    <lineage>
        <taxon>Bacteria</taxon>
        <taxon>Bacillati</taxon>
        <taxon>Actinomycetota</taxon>
        <taxon>Actinomycetes</taxon>
        <taxon>Mycobacteriales</taxon>
        <taxon>Nocardiaceae</taxon>
        <taxon>Nocardia</taxon>
    </lineage>
</organism>
<keyword evidence="2" id="KW-1185">Reference proteome</keyword>
<accession>A0ABP9KPE3</accession>
<dbReference type="Gene3D" id="3.30.1540.10">
    <property type="entry name" value="formyl-coa transferase, domain 3"/>
    <property type="match status" value="1"/>
</dbReference>
<dbReference type="Pfam" id="PF02515">
    <property type="entry name" value="CoA_transf_3"/>
    <property type="match status" value="1"/>
</dbReference>
<dbReference type="Gene3D" id="3.40.50.10540">
    <property type="entry name" value="Crotonobetainyl-coa:carnitine coa-transferase, domain 1"/>
    <property type="match status" value="1"/>
</dbReference>
<gene>
    <name evidence="1" type="ORF">GCM10023318_43300</name>
</gene>
<dbReference type="SUPFAM" id="SSF89796">
    <property type="entry name" value="CoA-transferase family III (CaiB/BaiF)"/>
    <property type="match status" value="1"/>
</dbReference>
<dbReference type="EMBL" id="BAABJM010000004">
    <property type="protein sequence ID" value="GAA5061099.1"/>
    <property type="molecule type" value="Genomic_DNA"/>
</dbReference>
<sequence>MDPLMTVGVLAGIRVVELGGIGPTPFCTMLLAQHGAAVTRLVRPGRGPRPAALDRGKSLREIDLKDPDQRAEVLALVAESDAVIEGFRPGVSERLGLGPDDLTAVRPGLVYGRMTGWGQYGPLAGTAGHDINYIAISGVLGAIRRTGERPIPPLNLVGDFGGGAMMLAFGVVAALLRARATGVGATVDAAMVDGSANLMAMTWGYAADGRWSEPPGGNLLDGGAPFYDTYSCADGRYVAVGAIEPQFYRELLAGLGLQNQIDAAEQLDRSAWARHRKLFAERFRTRDRDVWVDHFTGRDACLSPVLDLNEVPEHPHNRAREIFEYDDAGHPLPRTAPRITALDVASAPAFSGEPDDEFPVSR</sequence>
<dbReference type="PANTHER" id="PTHR48228">
    <property type="entry name" value="SUCCINYL-COA--D-CITRAMALATE COA-TRANSFERASE"/>
    <property type="match status" value="1"/>
</dbReference>
<name>A0ABP9KPE3_9NOCA</name>